<organism evidence="2 3">
    <name type="scientific">Fibrivirga algicola</name>
    <dbReference type="NCBI Taxonomy" id="2950420"/>
    <lineage>
        <taxon>Bacteria</taxon>
        <taxon>Pseudomonadati</taxon>
        <taxon>Bacteroidota</taxon>
        <taxon>Cytophagia</taxon>
        <taxon>Cytophagales</taxon>
        <taxon>Spirosomataceae</taxon>
        <taxon>Fibrivirga</taxon>
    </lineage>
</organism>
<name>A0ABX0QK50_9BACT</name>
<comment type="caution">
    <text evidence="2">The sequence shown here is derived from an EMBL/GenBank/DDBJ whole genome shotgun (WGS) entry which is preliminary data.</text>
</comment>
<keyword evidence="1" id="KW-0472">Membrane</keyword>
<evidence type="ECO:0000256" key="1">
    <source>
        <dbReference type="SAM" id="Phobius"/>
    </source>
</evidence>
<feature type="transmembrane region" description="Helical" evidence="1">
    <location>
        <begin position="103"/>
        <end position="124"/>
    </location>
</feature>
<proteinExistence type="predicted"/>
<dbReference type="Proteomes" id="UP000606008">
    <property type="component" value="Unassembled WGS sequence"/>
</dbReference>
<gene>
    <name evidence="2" type="ORF">F7231_21010</name>
</gene>
<evidence type="ECO:0000313" key="2">
    <source>
        <dbReference type="EMBL" id="NID12664.1"/>
    </source>
</evidence>
<keyword evidence="1" id="KW-1133">Transmembrane helix</keyword>
<reference evidence="3" key="1">
    <citation type="submission" date="2019-09" db="EMBL/GenBank/DDBJ databases">
        <authorList>
            <person name="Jung D.-H."/>
        </authorList>
    </citation>
    <scope>NUCLEOTIDE SEQUENCE [LARGE SCALE GENOMIC DNA]</scope>
    <source>
        <strain evidence="3">JA-25</strain>
    </source>
</reference>
<keyword evidence="3" id="KW-1185">Reference proteome</keyword>
<evidence type="ECO:0000313" key="3">
    <source>
        <dbReference type="Proteomes" id="UP000606008"/>
    </source>
</evidence>
<sequence length="149" mass="16716">MLGTLSDDDRAQAETLIATDPEIALQLEEIEVGMEQYFLQHAVPPPPTIKAALQQRLVGNEIQKWEEPVPTQEMPRPQPASSPYVDVEVGDPTHMRVHKNWRAAFIAVFILGKVFLAFGLYQYFKANSLEQEIERLKATQTTTSAPAGR</sequence>
<keyword evidence="1" id="KW-0812">Transmembrane</keyword>
<dbReference type="EMBL" id="WAEL01000008">
    <property type="protein sequence ID" value="NID12664.1"/>
    <property type="molecule type" value="Genomic_DNA"/>
</dbReference>
<accession>A0ABX0QK50</accession>
<reference evidence="3" key="2">
    <citation type="submission" date="2023-07" db="EMBL/GenBank/DDBJ databases">
        <authorList>
            <person name="Jung D.-H."/>
        </authorList>
    </citation>
    <scope>NUCLEOTIDE SEQUENCE [LARGE SCALE GENOMIC DNA]</scope>
    <source>
        <strain evidence="3">JA-25</strain>
    </source>
</reference>
<protein>
    <submittedName>
        <fullName evidence="2">Uncharacterized protein</fullName>
    </submittedName>
</protein>